<evidence type="ECO:0000256" key="1">
    <source>
        <dbReference type="HAMAP-Rule" id="MF_02128"/>
    </source>
</evidence>
<dbReference type="PANTHER" id="PTHR30270">
    <property type="entry name" value="THIAMINE-MONOPHOSPHATE KINASE"/>
    <property type="match status" value="1"/>
</dbReference>
<dbReference type="InterPro" id="IPR036921">
    <property type="entry name" value="PurM-like_N_sf"/>
</dbReference>
<reference evidence="4 5" key="1">
    <citation type="submission" date="2016-10" db="EMBL/GenBank/DDBJ databases">
        <authorList>
            <person name="de Groot N.N."/>
        </authorList>
    </citation>
    <scope>NUCLEOTIDE SEQUENCE [LARGE SCALE GENOMIC DNA]</scope>
    <source>
        <strain evidence="4 5">DSM 23126</strain>
    </source>
</reference>
<dbReference type="Gene3D" id="3.90.650.10">
    <property type="entry name" value="PurM-like C-terminal domain"/>
    <property type="match status" value="1"/>
</dbReference>
<evidence type="ECO:0000259" key="2">
    <source>
        <dbReference type="Pfam" id="PF00586"/>
    </source>
</evidence>
<dbReference type="OrthoDB" id="9802811at2"/>
<evidence type="ECO:0000259" key="3">
    <source>
        <dbReference type="Pfam" id="PF02769"/>
    </source>
</evidence>
<dbReference type="Gene3D" id="3.30.1330.10">
    <property type="entry name" value="PurM-like, N-terminal domain"/>
    <property type="match status" value="1"/>
</dbReference>
<dbReference type="GO" id="GO:0009228">
    <property type="term" value="P:thiamine biosynthetic process"/>
    <property type="evidence" value="ECO:0007669"/>
    <property type="project" value="UniProtKB-KW"/>
</dbReference>
<feature type="binding site" evidence="1">
    <location>
        <position position="29"/>
    </location>
    <ligand>
        <name>Mg(2+)</name>
        <dbReference type="ChEBI" id="CHEBI:18420"/>
        <label>3</label>
    </ligand>
</feature>
<dbReference type="InterPro" id="IPR006283">
    <property type="entry name" value="ThiL-like"/>
</dbReference>
<gene>
    <name evidence="1" type="primary">thiL</name>
    <name evidence="4" type="ORF">SAMN05421781_3034</name>
</gene>
<dbReference type="PIRSF" id="PIRSF005303">
    <property type="entry name" value="Thiam_monoph_kin"/>
    <property type="match status" value="1"/>
</dbReference>
<dbReference type="RefSeq" id="WP_091616807.1">
    <property type="nucleotide sequence ID" value="NZ_FNNC01000009.1"/>
</dbReference>
<dbReference type="GO" id="GO:0009030">
    <property type="term" value="F:thiamine-phosphate kinase activity"/>
    <property type="evidence" value="ECO:0007669"/>
    <property type="project" value="UniProtKB-UniRule"/>
</dbReference>
<feature type="binding site" evidence="1">
    <location>
        <position position="53"/>
    </location>
    <ligand>
        <name>substrate</name>
    </ligand>
</feature>
<dbReference type="GO" id="GO:0005524">
    <property type="term" value="F:ATP binding"/>
    <property type="evidence" value="ECO:0007669"/>
    <property type="project" value="UniProtKB-UniRule"/>
</dbReference>
<comment type="pathway">
    <text evidence="1">Cofactor biosynthesis; thiamine diphosphate biosynthesis; thiamine diphosphate from thiamine phosphate: step 1/1.</text>
</comment>
<feature type="domain" description="PurM-like C-terminal" evidence="3">
    <location>
        <begin position="153"/>
        <end position="307"/>
    </location>
</feature>
<dbReference type="STRING" id="1122204.SAMN05421781_3034"/>
<dbReference type="CDD" id="cd02194">
    <property type="entry name" value="ThiL"/>
    <property type="match status" value="1"/>
</dbReference>
<keyword evidence="5" id="KW-1185">Reference proteome</keyword>
<dbReference type="SUPFAM" id="SSF55326">
    <property type="entry name" value="PurM N-terminal domain-like"/>
    <property type="match status" value="1"/>
</dbReference>
<feature type="binding site" evidence="1">
    <location>
        <position position="123"/>
    </location>
    <ligand>
        <name>Mg(2+)</name>
        <dbReference type="ChEBI" id="CHEBI:18420"/>
        <label>1</label>
    </ligand>
</feature>
<name>A0A1H2Y899_9BACI</name>
<feature type="binding site" evidence="1">
    <location>
        <position position="75"/>
    </location>
    <ligand>
        <name>Mg(2+)</name>
        <dbReference type="ChEBI" id="CHEBI:18420"/>
        <label>2</label>
    </ligand>
</feature>
<comment type="miscellaneous">
    <text evidence="1">Reaction mechanism of ThiL seems to utilize a direct, inline transfer of the gamma-phosphate of ATP to TMP rather than a phosphorylated enzyme intermediate.</text>
</comment>
<keyword evidence="1" id="KW-0479">Metal-binding</keyword>
<feature type="binding site" evidence="1">
    <location>
        <position position="149"/>
    </location>
    <ligand>
        <name>ATP</name>
        <dbReference type="ChEBI" id="CHEBI:30616"/>
    </ligand>
</feature>
<protein>
    <recommendedName>
        <fullName evidence="1">Thiamine-monophosphate kinase</fullName>
        <shortName evidence="1">TMP kinase</shortName>
        <shortName evidence="1">Thiamine-phosphate kinase</shortName>
        <ecNumber evidence="1">2.7.4.16</ecNumber>
    </recommendedName>
</protein>
<feature type="binding site" evidence="1">
    <location>
        <position position="218"/>
    </location>
    <ligand>
        <name>Mg(2+)</name>
        <dbReference type="ChEBI" id="CHEBI:18420"/>
        <label>3</label>
    </ligand>
</feature>
<feature type="binding site" evidence="1">
    <location>
        <begin position="122"/>
        <end position="123"/>
    </location>
    <ligand>
        <name>ATP</name>
        <dbReference type="ChEBI" id="CHEBI:30616"/>
    </ligand>
</feature>
<dbReference type="InterPro" id="IPR010918">
    <property type="entry name" value="PurM-like_C_dom"/>
</dbReference>
<dbReference type="SUPFAM" id="SSF56042">
    <property type="entry name" value="PurM C-terminal domain-like"/>
    <property type="match status" value="1"/>
</dbReference>
<dbReference type="Pfam" id="PF02769">
    <property type="entry name" value="AIRS_C"/>
    <property type="match status" value="1"/>
</dbReference>
<dbReference type="Pfam" id="PF00586">
    <property type="entry name" value="AIRS"/>
    <property type="match status" value="1"/>
</dbReference>
<keyword evidence="1" id="KW-0547">Nucleotide-binding</keyword>
<comment type="catalytic activity">
    <reaction evidence="1">
        <text>thiamine phosphate + ATP = thiamine diphosphate + ADP</text>
        <dbReference type="Rhea" id="RHEA:15913"/>
        <dbReference type="ChEBI" id="CHEBI:30616"/>
        <dbReference type="ChEBI" id="CHEBI:37575"/>
        <dbReference type="ChEBI" id="CHEBI:58937"/>
        <dbReference type="ChEBI" id="CHEBI:456216"/>
        <dbReference type="EC" id="2.7.4.16"/>
    </reaction>
</comment>
<comment type="caution">
    <text evidence="1">Lacks conserved residue(s) required for the propagation of feature annotation.</text>
</comment>
<proteinExistence type="inferred from homology"/>
<dbReference type="AlphaFoldDB" id="A0A1H2Y899"/>
<evidence type="ECO:0000313" key="4">
    <source>
        <dbReference type="EMBL" id="SDX00894.1"/>
    </source>
</evidence>
<feature type="binding site" evidence="1">
    <location>
        <position position="105"/>
    </location>
    <ligand>
        <name>ATP</name>
        <dbReference type="ChEBI" id="CHEBI:30616"/>
    </ligand>
</feature>
<keyword evidence="1" id="KW-0784">Thiamine biosynthesis</keyword>
<feature type="binding site" evidence="1">
    <location>
        <position position="29"/>
    </location>
    <ligand>
        <name>Mg(2+)</name>
        <dbReference type="ChEBI" id="CHEBI:18420"/>
        <label>4</label>
    </ligand>
</feature>
<dbReference type="EC" id="2.7.4.16" evidence="1"/>
<dbReference type="GO" id="GO:0009229">
    <property type="term" value="P:thiamine diphosphate biosynthetic process"/>
    <property type="evidence" value="ECO:0007669"/>
    <property type="project" value="UniProtKB-UniRule"/>
</dbReference>
<keyword evidence="1" id="KW-0808">Transferase</keyword>
<keyword evidence="1" id="KW-0067">ATP-binding</keyword>
<keyword evidence="1 4" id="KW-0418">Kinase</keyword>
<feature type="binding site" evidence="1">
    <location>
        <position position="46"/>
    </location>
    <ligand>
        <name>Mg(2+)</name>
        <dbReference type="ChEBI" id="CHEBI:18420"/>
        <label>1</label>
    </ligand>
</feature>
<dbReference type="Proteomes" id="UP000199488">
    <property type="component" value="Unassembled WGS sequence"/>
</dbReference>
<dbReference type="InterPro" id="IPR036676">
    <property type="entry name" value="PurM-like_C_sf"/>
</dbReference>
<comment type="similarity">
    <text evidence="1">Belongs to the thiamine-monophosphate kinase family.</text>
</comment>
<dbReference type="UniPathway" id="UPA00060">
    <property type="reaction ID" value="UER00142"/>
</dbReference>
<feature type="binding site" evidence="1">
    <location>
        <position position="268"/>
    </location>
    <ligand>
        <name>substrate</name>
    </ligand>
</feature>
<comment type="function">
    <text evidence="1">Catalyzes the ATP-dependent phosphorylation of thiamine-monophosphate (TMP) to form thiamine-pyrophosphate (TPP), the active form of vitamin B1.</text>
</comment>
<accession>A0A1H2Y899</accession>
<evidence type="ECO:0000313" key="5">
    <source>
        <dbReference type="Proteomes" id="UP000199488"/>
    </source>
</evidence>
<organism evidence="4 5">
    <name type="scientific">Marinococcus luteus</name>
    <dbReference type="NCBI Taxonomy" id="1122204"/>
    <lineage>
        <taxon>Bacteria</taxon>
        <taxon>Bacillati</taxon>
        <taxon>Bacillota</taxon>
        <taxon>Bacilli</taxon>
        <taxon>Bacillales</taxon>
        <taxon>Bacillaceae</taxon>
        <taxon>Marinococcus</taxon>
    </lineage>
</organism>
<feature type="binding site" evidence="1">
    <location>
        <position position="220"/>
    </location>
    <ligand>
        <name>ATP</name>
        <dbReference type="ChEBI" id="CHEBI:30616"/>
    </ligand>
</feature>
<feature type="binding site" evidence="1">
    <location>
        <position position="221"/>
    </location>
    <ligand>
        <name>Mg(2+)</name>
        <dbReference type="ChEBI" id="CHEBI:18420"/>
        <label>5</label>
    </ligand>
</feature>
<dbReference type="GO" id="GO:0000287">
    <property type="term" value="F:magnesium ion binding"/>
    <property type="evidence" value="ECO:0007669"/>
    <property type="project" value="UniProtKB-UniRule"/>
</dbReference>
<dbReference type="NCBIfam" id="TIGR01379">
    <property type="entry name" value="thiL"/>
    <property type="match status" value="1"/>
</dbReference>
<feature type="domain" description="PurM-like N-terminal" evidence="2">
    <location>
        <begin position="27"/>
        <end position="141"/>
    </location>
</feature>
<sequence>MPNDEFDWINERKPTQTFQERLEVGIGDDAAVYRPLAQMNEIVCVDTMIEDVHFRKDTMNPFDIGFKALAANISDVAAMGGVPHFYVISIAVTPGWSEEELNELYRGMNELGARYQMDMIGGDTVSSRRDLMVSITVIGAVEEKQQLLRSSAEPGDTVFLTGPVGMSAAGLELLLERTKNAAYSEREKALIAYHQRPVPQVEAGRLLVEYGGRTALNDISDGLASECCEIAEASGVSMELDFSGLPVHEAMEQLEIQTMKKHMFYGGEDFELVGTAAASDWEELSRKFREAGLALYAIGKVSEGNGEVFLQENGARTKLEKSGYNHFRSS</sequence>
<dbReference type="HAMAP" id="MF_02128">
    <property type="entry name" value="TMP_kinase"/>
    <property type="match status" value="1"/>
</dbReference>
<keyword evidence="1" id="KW-0460">Magnesium</keyword>
<feature type="binding site" evidence="1">
    <location>
        <position position="46"/>
    </location>
    <ligand>
        <name>Mg(2+)</name>
        <dbReference type="ChEBI" id="CHEBI:18420"/>
        <label>2</label>
    </ligand>
</feature>
<feature type="binding site" evidence="1">
    <location>
        <position position="75"/>
    </location>
    <ligand>
        <name>Mg(2+)</name>
        <dbReference type="ChEBI" id="CHEBI:18420"/>
        <label>3</label>
    </ligand>
</feature>
<dbReference type="PANTHER" id="PTHR30270:SF0">
    <property type="entry name" value="THIAMINE-MONOPHOSPHATE KINASE"/>
    <property type="match status" value="1"/>
</dbReference>
<dbReference type="EMBL" id="FNNC01000009">
    <property type="protein sequence ID" value="SDX00894.1"/>
    <property type="molecule type" value="Genomic_DNA"/>
</dbReference>
<feature type="binding site" evidence="1">
    <location>
        <position position="75"/>
    </location>
    <ligand>
        <name>Mg(2+)</name>
        <dbReference type="ChEBI" id="CHEBI:18420"/>
        <label>4</label>
    </ligand>
</feature>
<feature type="binding site" evidence="1">
    <location>
        <position position="324"/>
    </location>
    <ligand>
        <name>substrate</name>
    </ligand>
</feature>
<dbReference type="InterPro" id="IPR016188">
    <property type="entry name" value="PurM-like_N"/>
</dbReference>